<evidence type="ECO:0000313" key="1">
    <source>
        <dbReference type="EMBL" id="KRM07879.1"/>
    </source>
</evidence>
<dbReference type="Proteomes" id="UP000051966">
    <property type="component" value="Unassembled WGS sequence"/>
</dbReference>
<reference evidence="1 2" key="1">
    <citation type="journal article" date="2015" name="Genome Announc.">
        <title>Expanding the biotechnology potential of lactobacilli through comparative genomics of 213 strains and associated genera.</title>
        <authorList>
            <person name="Sun Z."/>
            <person name="Harris H.M."/>
            <person name="McCann A."/>
            <person name="Guo C."/>
            <person name="Argimon S."/>
            <person name="Zhang W."/>
            <person name="Yang X."/>
            <person name="Jeffery I.B."/>
            <person name="Cooney J.C."/>
            <person name="Kagawa T.F."/>
            <person name="Liu W."/>
            <person name="Song Y."/>
            <person name="Salvetti E."/>
            <person name="Wrobel A."/>
            <person name="Rasinkangas P."/>
            <person name="Parkhill J."/>
            <person name="Rea M.C."/>
            <person name="O'Sullivan O."/>
            <person name="Ritari J."/>
            <person name="Douillard F.P."/>
            <person name="Paul Ross R."/>
            <person name="Yang R."/>
            <person name="Briner A.E."/>
            <person name="Felis G.E."/>
            <person name="de Vos W.M."/>
            <person name="Barrangou R."/>
            <person name="Klaenhammer T.R."/>
            <person name="Caufield P.W."/>
            <person name="Cui Y."/>
            <person name="Zhang H."/>
            <person name="O'Toole P.W."/>
        </authorList>
    </citation>
    <scope>NUCLEOTIDE SEQUENCE [LARGE SCALE GENOMIC DNA]</scope>
    <source>
        <strain evidence="1 2">DSM 18382</strain>
    </source>
</reference>
<accession>A0A0R1VQ51</accession>
<evidence type="ECO:0000313" key="2">
    <source>
        <dbReference type="Proteomes" id="UP000051966"/>
    </source>
</evidence>
<keyword evidence="2" id="KW-1185">Reference proteome</keyword>
<dbReference type="EMBL" id="AZFY01000091">
    <property type="protein sequence ID" value="KRM07879.1"/>
    <property type="molecule type" value="Genomic_DNA"/>
</dbReference>
<dbReference type="AlphaFoldDB" id="A0A0R1VQ51"/>
<proteinExistence type="predicted"/>
<gene>
    <name evidence="1" type="ORF">FD41_GL000288</name>
</gene>
<name>A0A0R1VQ51_9LACO</name>
<protein>
    <submittedName>
        <fullName evidence="1">Surface layer protein SlpB</fullName>
    </submittedName>
</protein>
<sequence length="596" mass="64173">MAVLGLFAVTAVTNANQADAKSYARVTSNRKMATDPTTRNVTFTGGNALYTKAGTLRGARLVASKATLSTLANSSSSSDNFRAYRIARTNRGSIYYKVVSFDQQYRGWIYGGRSTADFGGGVRQFATFNQTSLSDAQRNSLYKIASPGIANDGKTVTYQQPAWTQYKVGRQILDSTPYANASFKVVQVGTRTREGDQWVQIQATDNQYSQANGWILYSGLTLTQTPIADNAVRVNLVDASNNNNVIKTFDYAKTGAQKGSRLGTQNGTNWTLTANDKTALQNQINTTLNGTGYYVGILNQSQINALAQGSFGSSVNVAVSKQTPIADNAVRINLVTPDGTLLKSVDYQKANAAKGSTVGSWNGSAWVLANDDNTSITNLLNNALTGTGYYLTNAQLSTAQQQALAAGRFGDNVTLTVSDVKQTLSSRITPYATSSIWQWTPALFANQLSASNSKNVTSEVTLDGNKYTAQTLQDVYNKGSQDANWQNLEDWLIQNPSAVSDANQTFKNEALTKYMAPANMNFGPGSGTFTNNQLITYVKGNSSLATLSSPQYPIIATNSGNKPVSITFGNTITYTARSADGGTYGNDVKVYYTYPQ</sequence>
<comment type="caution">
    <text evidence="1">The sequence shown here is derived from an EMBL/GenBank/DDBJ whole genome shotgun (WGS) entry which is preliminary data.</text>
</comment>
<dbReference type="PATRIC" id="fig|1423743.5.peg.301"/>
<organism evidence="1 2">
    <name type="scientific">Lentilactobacillus farraginis DSM 18382 = JCM 14108</name>
    <dbReference type="NCBI Taxonomy" id="1423743"/>
    <lineage>
        <taxon>Bacteria</taxon>
        <taxon>Bacillati</taxon>
        <taxon>Bacillota</taxon>
        <taxon>Bacilli</taxon>
        <taxon>Lactobacillales</taxon>
        <taxon>Lactobacillaceae</taxon>
        <taxon>Lentilactobacillus</taxon>
    </lineage>
</organism>